<proteinExistence type="predicted"/>
<keyword evidence="3" id="KW-1185">Reference proteome</keyword>
<dbReference type="SUPFAM" id="SSF81383">
    <property type="entry name" value="F-box domain"/>
    <property type="match status" value="1"/>
</dbReference>
<evidence type="ECO:0000313" key="2">
    <source>
        <dbReference type="EMBL" id="ESQ43253.1"/>
    </source>
</evidence>
<gene>
    <name evidence="2" type="ORF">EUTSA_v10015343mg</name>
</gene>
<dbReference type="InterPro" id="IPR036047">
    <property type="entry name" value="F-box-like_dom_sf"/>
</dbReference>
<dbReference type="Proteomes" id="UP000030689">
    <property type="component" value="Unassembled WGS sequence"/>
</dbReference>
<name>V4LTP5_EUTSA</name>
<dbReference type="NCBIfam" id="TIGR01640">
    <property type="entry name" value="F_box_assoc_1"/>
    <property type="match status" value="1"/>
</dbReference>
<sequence>MKKRKRNSDPLPVDIIVEILSRSSNKSVATFGLASKYCASIVSRQDFTELFLTRSITRPRGPRLLFSVKNRHGWCFFSSHQPQNPDTKPSLVVKADFLKGFKEFVCPEICGLVSSLLLFTSIRTSKMQVICNPSTGQYRRLRQRKKINFTRPLLGYDPIGKQYKVLNICNPPYGSPYEEEGIRSLPTTTGELSWRKFWFLTHYPISEGICINGVLYYVAIVTGGMNKMIACFNVRHENLEFLKAHAITGNESSSSNKLINYKGKLGVISWYWYGFDGRPRSALKLCLWILKDDKKQEWLQHNYNFPVNVIVEGDISVVGVIAATGEIVFSMDYTFKRFFVFYFNPERNTFKKVGIQGFEESENQARVHTFVDYAEDFNFIR</sequence>
<dbReference type="KEGG" id="eus:EUTSA_v10015343mg"/>
<dbReference type="InterPro" id="IPR017451">
    <property type="entry name" value="F-box-assoc_interact_dom"/>
</dbReference>
<dbReference type="Pfam" id="PF08268">
    <property type="entry name" value="FBA_3"/>
    <property type="match status" value="1"/>
</dbReference>
<dbReference type="PANTHER" id="PTHR31111">
    <property type="entry name" value="BNAA05G37150D PROTEIN-RELATED"/>
    <property type="match status" value="1"/>
</dbReference>
<dbReference type="OMA" id="HYPISEG"/>
<dbReference type="Gramene" id="ESQ43253">
    <property type="protein sequence ID" value="ESQ43253"/>
    <property type="gene ID" value="EUTSA_v10015343mg"/>
</dbReference>
<dbReference type="PANTHER" id="PTHR31111:SF130">
    <property type="entry name" value="F-BOX ASSOCIATED UBIQUITINATION EFFECTOR FAMILY PROTEIN"/>
    <property type="match status" value="1"/>
</dbReference>
<dbReference type="EMBL" id="KI517464">
    <property type="protein sequence ID" value="ESQ43253.1"/>
    <property type="molecule type" value="Genomic_DNA"/>
</dbReference>
<feature type="domain" description="F-box associated beta-propeller type 3" evidence="1">
    <location>
        <begin position="63"/>
        <end position="373"/>
    </location>
</feature>
<protein>
    <recommendedName>
        <fullName evidence="1">F-box associated beta-propeller type 3 domain-containing protein</fullName>
    </recommendedName>
</protein>
<organism evidence="2 3">
    <name type="scientific">Eutrema salsugineum</name>
    <name type="common">Saltwater cress</name>
    <name type="synonym">Sisymbrium salsugineum</name>
    <dbReference type="NCBI Taxonomy" id="72664"/>
    <lineage>
        <taxon>Eukaryota</taxon>
        <taxon>Viridiplantae</taxon>
        <taxon>Streptophyta</taxon>
        <taxon>Embryophyta</taxon>
        <taxon>Tracheophyta</taxon>
        <taxon>Spermatophyta</taxon>
        <taxon>Magnoliopsida</taxon>
        <taxon>eudicotyledons</taxon>
        <taxon>Gunneridae</taxon>
        <taxon>Pentapetalae</taxon>
        <taxon>rosids</taxon>
        <taxon>malvids</taxon>
        <taxon>Brassicales</taxon>
        <taxon>Brassicaceae</taxon>
        <taxon>Eutremeae</taxon>
        <taxon>Eutrema</taxon>
    </lineage>
</organism>
<dbReference type="AlphaFoldDB" id="V4LTP5"/>
<dbReference type="OrthoDB" id="1073734at2759"/>
<dbReference type="InterPro" id="IPR013187">
    <property type="entry name" value="F-box-assoc_dom_typ3"/>
</dbReference>
<accession>V4LTP5</accession>
<reference evidence="2 3" key="1">
    <citation type="journal article" date="2013" name="Front. Plant Sci.">
        <title>The Reference Genome of the Halophytic Plant Eutrema salsugineum.</title>
        <authorList>
            <person name="Yang R."/>
            <person name="Jarvis D.E."/>
            <person name="Chen H."/>
            <person name="Beilstein M.A."/>
            <person name="Grimwood J."/>
            <person name="Jenkins J."/>
            <person name="Shu S."/>
            <person name="Prochnik S."/>
            <person name="Xin M."/>
            <person name="Ma C."/>
            <person name="Schmutz J."/>
            <person name="Wing R.A."/>
            <person name="Mitchell-Olds T."/>
            <person name="Schumaker K.S."/>
            <person name="Wang X."/>
        </authorList>
    </citation>
    <scope>NUCLEOTIDE SEQUENCE [LARGE SCALE GENOMIC DNA]</scope>
</reference>
<evidence type="ECO:0000259" key="1">
    <source>
        <dbReference type="Pfam" id="PF08268"/>
    </source>
</evidence>
<evidence type="ECO:0000313" key="3">
    <source>
        <dbReference type="Proteomes" id="UP000030689"/>
    </source>
</evidence>